<name>A0AA38HCN2_9TREE</name>
<dbReference type="GeneID" id="77731224"/>
<comment type="caution">
    <text evidence="1">The sequence shown here is derived from an EMBL/GenBank/DDBJ whole genome shotgun (WGS) entry which is preliminary data.</text>
</comment>
<dbReference type="RefSeq" id="XP_052947887.1">
    <property type="nucleotide sequence ID" value="XM_053092019.1"/>
</dbReference>
<reference evidence="1" key="1">
    <citation type="journal article" date="2022" name="G3 (Bethesda)">
        <title>High quality genome of the basidiomycete yeast Dioszegia hungarica PDD-24b-2 isolated from cloud water.</title>
        <authorList>
            <person name="Jarrige D."/>
            <person name="Haridas S."/>
            <person name="Bleykasten-Grosshans C."/>
            <person name="Joly M."/>
            <person name="Nadalig T."/>
            <person name="Sancelme M."/>
            <person name="Vuilleumier S."/>
            <person name="Grigoriev I.V."/>
            <person name="Amato P."/>
            <person name="Bringel F."/>
        </authorList>
    </citation>
    <scope>NUCLEOTIDE SEQUENCE</scope>
    <source>
        <strain evidence="1">PDD-24b-2</strain>
    </source>
</reference>
<accession>A0AA38HCN2</accession>
<dbReference type="EMBL" id="JAKWFO010000003">
    <property type="protein sequence ID" value="KAI9638110.1"/>
    <property type="molecule type" value="Genomic_DNA"/>
</dbReference>
<keyword evidence="2" id="KW-1185">Reference proteome</keyword>
<gene>
    <name evidence="1" type="ORF">MKK02DRAFT_42498</name>
</gene>
<evidence type="ECO:0000313" key="2">
    <source>
        <dbReference type="Proteomes" id="UP001164286"/>
    </source>
</evidence>
<sequence>MDRKGAETALRPENVGLERRGLGPRELRPAWLRLGRAGKTWGGREGARGGKDHRLDRGCMALTFWSGLITTLNPMPTLFYENRHGAIRREEEYEQVQFVADFRAVGTRILMTDRSLAAMAYFFVQPMEYIRDNIPAERYTAVEVADPAMIRDIRVFLLHAEPRVISSRAIRGDGQTRDEGGEIVIRISADIIEEGAAAYFDWLRPTCVVRGPAYRRAVLCAAAVYAYEMQHYARMTMSRRAHPSCRISFRTPPKVKALGTRTRTFKVDGQEWRTGEGGWSWEEETMGGRLLGIESARTTSPFRGHLCAVRIIGINPPLLGSEYRVSDAVVDSIVLARPFWWTLLPLPARYGWFSPDREDRHGRMDNSANPLERLVHSCENWEERPAEPDMK</sequence>
<dbReference type="Proteomes" id="UP001164286">
    <property type="component" value="Unassembled WGS sequence"/>
</dbReference>
<protein>
    <submittedName>
        <fullName evidence="1">Uncharacterized protein</fullName>
    </submittedName>
</protein>
<organism evidence="1 2">
    <name type="scientific">Dioszegia hungarica</name>
    <dbReference type="NCBI Taxonomy" id="4972"/>
    <lineage>
        <taxon>Eukaryota</taxon>
        <taxon>Fungi</taxon>
        <taxon>Dikarya</taxon>
        <taxon>Basidiomycota</taxon>
        <taxon>Agaricomycotina</taxon>
        <taxon>Tremellomycetes</taxon>
        <taxon>Tremellales</taxon>
        <taxon>Bulleribasidiaceae</taxon>
        <taxon>Dioszegia</taxon>
    </lineage>
</organism>
<proteinExistence type="predicted"/>
<dbReference type="AlphaFoldDB" id="A0AA38HCN2"/>
<evidence type="ECO:0000313" key="1">
    <source>
        <dbReference type="EMBL" id="KAI9638110.1"/>
    </source>
</evidence>